<dbReference type="OrthoDB" id="9878058at2"/>
<dbReference type="Proteomes" id="UP000319004">
    <property type="component" value="Chromosome"/>
</dbReference>
<feature type="signal peptide" evidence="1">
    <location>
        <begin position="1"/>
        <end position="25"/>
    </location>
</feature>
<gene>
    <name evidence="2" type="ORF">Enr13x_45710</name>
</gene>
<reference evidence="2 3" key="1">
    <citation type="submission" date="2019-03" db="EMBL/GenBank/DDBJ databases">
        <title>Deep-cultivation of Planctomycetes and their phenomic and genomic characterization uncovers novel biology.</title>
        <authorList>
            <person name="Wiegand S."/>
            <person name="Jogler M."/>
            <person name="Boedeker C."/>
            <person name="Pinto D."/>
            <person name="Vollmers J."/>
            <person name="Rivas-Marin E."/>
            <person name="Kohn T."/>
            <person name="Peeters S.H."/>
            <person name="Heuer A."/>
            <person name="Rast P."/>
            <person name="Oberbeckmann S."/>
            <person name="Bunk B."/>
            <person name="Jeske O."/>
            <person name="Meyerdierks A."/>
            <person name="Storesund J.E."/>
            <person name="Kallscheuer N."/>
            <person name="Luecker S."/>
            <person name="Lage O.M."/>
            <person name="Pohl T."/>
            <person name="Merkel B.J."/>
            <person name="Hornburger P."/>
            <person name="Mueller R.-W."/>
            <person name="Bruemmer F."/>
            <person name="Labrenz M."/>
            <person name="Spormann A.M."/>
            <person name="Op den Camp H."/>
            <person name="Overmann J."/>
            <person name="Amann R."/>
            <person name="Jetten M.S.M."/>
            <person name="Mascher T."/>
            <person name="Medema M.H."/>
            <person name="Devos D.P."/>
            <person name="Kaster A.-K."/>
            <person name="Ovreas L."/>
            <person name="Rohde M."/>
            <person name="Galperin M.Y."/>
            <person name="Jogler C."/>
        </authorList>
    </citation>
    <scope>NUCLEOTIDE SEQUENCE [LARGE SCALE GENOMIC DNA]</scope>
    <source>
        <strain evidence="2 3">Enr13</strain>
    </source>
</reference>
<keyword evidence="1" id="KW-0732">Signal</keyword>
<accession>A0A518HV76</accession>
<evidence type="ECO:0000256" key="1">
    <source>
        <dbReference type="SAM" id="SignalP"/>
    </source>
</evidence>
<sequence precursor="true">MNFAHFVPGLLVGGLLSVSFASQCAASIGLSEWTVTTAGKHEVSKCDAYSEEHGVCLHRAFNDAKQDEKNPVFVSHIQWWRYYKGHVVGKAKKGFFVFDERSTKVQFFTDQKKLDERIKELNLKDPLSKRMTPQDGFNQVFGAMMKKLYEQELKEIEQGTGIAKDLNPAQREAMKKSIEQYLKTLED</sequence>
<organism evidence="2 3">
    <name type="scientific">Stieleria neptunia</name>
    <dbReference type="NCBI Taxonomy" id="2527979"/>
    <lineage>
        <taxon>Bacteria</taxon>
        <taxon>Pseudomonadati</taxon>
        <taxon>Planctomycetota</taxon>
        <taxon>Planctomycetia</taxon>
        <taxon>Pirellulales</taxon>
        <taxon>Pirellulaceae</taxon>
        <taxon>Stieleria</taxon>
    </lineage>
</organism>
<evidence type="ECO:0000313" key="2">
    <source>
        <dbReference type="EMBL" id="QDV44703.1"/>
    </source>
</evidence>
<dbReference type="EMBL" id="CP037423">
    <property type="protein sequence ID" value="QDV44703.1"/>
    <property type="molecule type" value="Genomic_DNA"/>
</dbReference>
<name>A0A518HV76_9BACT</name>
<feature type="chain" id="PRO_5021698254" evidence="1">
    <location>
        <begin position="26"/>
        <end position="187"/>
    </location>
</feature>
<dbReference type="AlphaFoldDB" id="A0A518HV76"/>
<evidence type="ECO:0000313" key="3">
    <source>
        <dbReference type="Proteomes" id="UP000319004"/>
    </source>
</evidence>
<protein>
    <submittedName>
        <fullName evidence="2">Uncharacterized protein</fullName>
    </submittedName>
</protein>
<keyword evidence="3" id="KW-1185">Reference proteome</keyword>
<dbReference type="RefSeq" id="WP_145388993.1">
    <property type="nucleotide sequence ID" value="NZ_CP037423.1"/>
</dbReference>
<proteinExistence type="predicted"/>
<dbReference type="KEGG" id="snep:Enr13x_45710"/>